<dbReference type="PANTHER" id="PTHR30346:SF26">
    <property type="entry name" value="HYDROGEN PEROXIDE-INDUCIBLE GENES ACTIVATOR"/>
    <property type="match status" value="1"/>
</dbReference>
<evidence type="ECO:0000256" key="2">
    <source>
        <dbReference type="ARBA" id="ARBA00023015"/>
    </source>
</evidence>
<dbReference type="InterPro" id="IPR036388">
    <property type="entry name" value="WH-like_DNA-bd_sf"/>
</dbReference>
<organism evidence="7 8">
    <name type="scientific">Belnapia arida</name>
    <dbReference type="NCBI Taxonomy" id="2804533"/>
    <lineage>
        <taxon>Bacteria</taxon>
        <taxon>Pseudomonadati</taxon>
        <taxon>Pseudomonadota</taxon>
        <taxon>Alphaproteobacteria</taxon>
        <taxon>Acetobacterales</taxon>
        <taxon>Roseomonadaceae</taxon>
        <taxon>Belnapia</taxon>
    </lineage>
</organism>
<keyword evidence="5" id="KW-0804">Transcription</keyword>
<dbReference type="PRINTS" id="PR00039">
    <property type="entry name" value="HTHLYSR"/>
</dbReference>
<comment type="caution">
    <text evidence="7">The sequence shown here is derived from an EMBL/GenBank/DDBJ whole genome shotgun (WGS) entry which is preliminary data.</text>
</comment>
<dbReference type="Gene3D" id="1.10.10.10">
    <property type="entry name" value="Winged helix-like DNA-binding domain superfamily/Winged helix DNA-binding domain"/>
    <property type="match status" value="1"/>
</dbReference>
<evidence type="ECO:0000313" key="7">
    <source>
        <dbReference type="EMBL" id="MBL6082494.1"/>
    </source>
</evidence>
<dbReference type="InterPro" id="IPR000847">
    <property type="entry name" value="LysR_HTH_N"/>
</dbReference>
<evidence type="ECO:0000313" key="8">
    <source>
        <dbReference type="Proteomes" id="UP000660885"/>
    </source>
</evidence>
<dbReference type="CDD" id="cd08411">
    <property type="entry name" value="PBP2_OxyR"/>
    <property type="match status" value="1"/>
</dbReference>
<dbReference type="Gene3D" id="3.40.190.10">
    <property type="entry name" value="Periplasmic binding protein-like II"/>
    <property type="match status" value="2"/>
</dbReference>
<proteinExistence type="inferred from homology"/>
<dbReference type="SUPFAM" id="SSF53850">
    <property type="entry name" value="Periplasmic binding protein-like II"/>
    <property type="match status" value="1"/>
</dbReference>
<evidence type="ECO:0000256" key="1">
    <source>
        <dbReference type="ARBA" id="ARBA00009437"/>
    </source>
</evidence>
<dbReference type="Pfam" id="PF00126">
    <property type="entry name" value="HTH_1"/>
    <property type="match status" value="1"/>
</dbReference>
<accession>A0ABS1UEU6</accession>
<dbReference type="Proteomes" id="UP000660885">
    <property type="component" value="Unassembled WGS sequence"/>
</dbReference>
<dbReference type="InterPro" id="IPR005119">
    <property type="entry name" value="LysR_subst-bd"/>
</dbReference>
<keyword evidence="2" id="KW-0805">Transcription regulation</keyword>
<dbReference type="EMBL" id="JAETWB010000074">
    <property type="protein sequence ID" value="MBL6082494.1"/>
    <property type="molecule type" value="Genomic_DNA"/>
</dbReference>
<evidence type="ECO:0000256" key="5">
    <source>
        <dbReference type="ARBA" id="ARBA00023163"/>
    </source>
</evidence>
<gene>
    <name evidence="7" type="ORF">JMJ56_31500</name>
</gene>
<protein>
    <submittedName>
        <fullName evidence="7">LysR family transcriptional regulator</fullName>
    </submittedName>
</protein>
<keyword evidence="4" id="KW-0010">Activator</keyword>
<dbReference type="PANTHER" id="PTHR30346">
    <property type="entry name" value="TRANSCRIPTIONAL DUAL REGULATOR HCAR-RELATED"/>
    <property type="match status" value="1"/>
</dbReference>
<reference evidence="7 8" key="1">
    <citation type="submission" date="2021-01" db="EMBL/GenBank/DDBJ databases">
        <title>Belnapia mucosa sp. nov. and Belnapia arida sp. nov., isolated from the Tabernas Desert (Almeria, Spain).</title>
        <authorList>
            <person name="Molina-Menor E."/>
            <person name="Vidal-Verdu A."/>
            <person name="Calonge A."/>
            <person name="Satari L."/>
            <person name="Pereto J."/>
            <person name="Porcar M."/>
        </authorList>
    </citation>
    <scope>NUCLEOTIDE SEQUENCE [LARGE SCALE GENOMIC DNA]</scope>
    <source>
        <strain evidence="7 8">T18</strain>
    </source>
</reference>
<evidence type="ECO:0000256" key="3">
    <source>
        <dbReference type="ARBA" id="ARBA00023125"/>
    </source>
</evidence>
<dbReference type="Pfam" id="PF03466">
    <property type="entry name" value="LysR_substrate"/>
    <property type="match status" value="1"/>
</dbReference>
<evidence type="ECO:0000259" key="6">
    <source>
        <dbReference type="PROSITE" id="PS50931"/>
    </source>
</evidence>
<evidence type="ECO:0000256" key="4">
    <source>
        <dbReference type="ARBA" id="ARBA00023159"/>
    </source>
</evidence>
<dbReference type="RefSeq" id="WP_202835824.1">
    <property type="nucleotide sequence ID" value="NZ_JAETWB010000074.1"/>
</dbReference>
<keyword evidence="8" id="KW-1185">Reference proteome</keyword>
<feature type="domain" description="HTH lysR-type" evidence="6">
    <location>
        <begin position="9"/>
        <end position="66"/>
    </location>
</feature>
<name>A0ABS1UEU6_9PROT</name>
<comment type="similarity">
    <text evidence="1">Belongs to the LysR transcriptional regulatory family.</text>
</comment>
<sequence length="318" mass="33863">MPSLSLAGLSLRDLEYAVAVDELRHFGRAAERCGVSQAGLSEQVRKLEGLLGVALFERTSRRIAVTPEGEPLLRQARDLLDGARALLEAAQRRSGPLDGPLRLGAIATLGPYYLPGLLREVRSAFPQLELRLEEGRTAALLDALQAGNLDAVLLALPVGTDGVTTAPLFFEPFLAAFPAEHPLAAQSTLIAADLAGEGLLLLEEGHCLRDQALALCGATGAGRGSRLASSLEMLRHMVAAGEGFTLLPLLATRERADLDGLVRHREIEGGTVGRTIGLIWRATDPRSTAFRRFARFLEGTAPIGTHSAQELESSDGIT</sequence>
<dbReference type="PROSITE" id="PS50931">
    <property type="entry name" value="HTH_LYSR"/>
    <property type="match status" value="1"/>
</dbReference>
<dbReference type="SUPFAM" id="SSF46785">
    <property type="entry name" value="Winged helix' DNA-binding domain"/>
    <property type="match status" value="1"/>
</dbReference>
<keyword evidence="3" id="KW-0238">DNA-binding</keyword>
<dbReference type="InterPro" id="IPR036390">
    <property type="entry name" value="WH_DNA-bd_sf"/>
</dbReference>